<reference evidence="3" key="1">
    <citation type="submission" date="2017-01" db="EMBL/GenBank/DDBJ databases">
        <authorList>
            <person name="Varghese N."/>
            <person name="Submissions S."/>
        </authorList>
    </citation>
    <scope>NUCLEOTIDE SEQUENCE [LARGE SCALE GENOMIC DNA]</scope>
    <source>
        <strain evidence="3">ATCC 51758</strain>
    </source>
</reference>
<gene>
    <name evidence="2" type="ORF">SAMN05421829_104340</name>
</gene>
<evidence type="ECO:0000313" key="2">
    <source>
        <dbReference type="EMBL" id="SIQ48816.1"/>
    </source>
</evidence>
<protein>
    <submittedName>
        <fullName evidence="2">Uncharacterized protein</fullName>
    </submittedName>
</protein>
<feature type="transmembrane region" description="Helical" evidence="1">
    <location>
        <begin position="162"/>
        <end position="185"/>
    </location>
</feature>
<dbReference type="EMBL" id="FTMD01000004">
    <property type="protein sequence ID" value="SIQ48816.1"/>
    <property type="molecule type" value="Genomic_DNA"/>
</dbReference>
<accession>A0A1N6T6T1</accession>
<dbReference type="AlphaFoldDB" id="A0A1N6T6T1"/>
<keyword evidence="1" id="KW-1133">Transmembrane helix</keyword>
<dbReference type="RefSeq" id="WP_076601670.1">
    <property type="nucleotide sequence ID" value="NZ_FTMD01000004.1"/>
</dbReference>
<keyword evidence="3" id="KW-1185">Reference proteome</keyword>
<feature type="transmembrane region" description="Helical" evidence="1">
    <location>
        <begin position="34"/>
        <end position="52"/>
    </location>
</feature>
<keyword evidence="1" id="KW-0472">Membrane</keyword>
<proteinExistence type="predicted"/>
<evidence type="ECO:0000256" key="1">
    <source>
        <dbReference type="SAM" id="Phobius"/>
    </source>
</evidence>
<keyword evidence="1" id="KW-0812">Transmembrane</keyword>
<dbReference type="Proteomes" id="UP000186819">
    <property type="component" value="Unassembled WGS sequence"/>
</dbReference>
<organism evidence="2 3">
    <name type="scientific">Aromatoleum tolulyticum</name>
    <dbReference type="NCBI Taxonomy" id="34027"/>
    <lineage>
        <taxon>Bacteria</taxon>
        <taxon>Pseudomonadati</taxon>
        <taxon>Pseudomonadota</taxon>
        <taxon>Betaproteobacteria</taxon>
        <taxon>Rhodocyclales</taxon>
        <taxon>Rhodocyclaceae</taxon>
        <taxon>Aromatoleum</taxon>
    </lineage>
</organism>
<feature type="transmembrane region" description="Helical" evidence="1">
    <location>
        <begin position="72"/>
        <end position="92"/>
    </location>
</feature>
<sequence length="222" mass="24784">MPNANDPITDEELLQEKDLHAVYLCARALPESKLNRRVTITFAALLAISVYLGNQTASELATLTRELVNTGLTFTISILSFLIAGFTIYLTVTNSDMLVALSERRHNGNGLPWIKYIAFHFLRVMAVYIGFLLYCLAVQLFGSPNGALSNLLALLPSGAEQVRWQVAAISFVLTAGVMVNMVMLLQSFVANIYTTTMMNIVDERRRRRRRERAKKNQQAASP</sequence>
<evidence type="ECO:0000313" key="3">
    <source>
        <dbReference type="Proteomes" id="UP000186819"/>
    </source>
</evidence>
<feature type="transmembrane region" description="Helical" evidence="1">
    <location>
        <begin position="113"/>
        <end position="142"/>
    </location>
</feature>
<name>A0A1N6T6T1_9RHOO</name>